<organism evidence="1">
    <name type="scientific">Zea mays</name>
    <name type="common">Maize</name>
    <dbReference type="NCBI Taxonomy" id="4577"/>
    <lineage>
        <taxon>Eukaryota</taxon>
        <taxon>Viridiplantae</taxon>
        <taxon>Streptophyta</taxon>
        <taxon>Embryophyta</taxon>
        <taxon>Tracheophyta</taxon>
        <taxon>Spermatophyta</taxon>
        <taxon>Magnoliopsida</taxon>
        <taxon>Liliopsida</taxon>
        <taxon>Poales</taxon>
        <taxon>Poaceae</taxon>
        <taxon>PACMAD clade</taxon>
        <taxon>Panicoideae</taxon>
        <taxon>Andropogonodae</taxon>
        <taxon>Andropogoneae</taxon>
        <taxon>Tripsacinae</taxon>
        <taxon>Zea</taxon>
    </lineage>
</organism>
<sequence length="18" mass="2147">MDDIFKDDEPDSYADKRS</sequence>
<reference evidence="1" key="1">
    <citation type="submission" date="2015-12" db="EMBL/GenBank/DDBJ databases">
        <title>Update maize B73 reference genome by single molecule sequencing technologies.</title>
        <authorList>
            <consortium name="Maize Genome Sequencing Project"/>
            <person name="Ware D."/>
        </authorList>
    </citation>
    <scope>NUCLEOTIDE SEQUENCE [LARGE SCALE GENOMIC DNA]</scope>
    <source>
        <tissue evidence="1">Seedling</tissue>
    </source>
</reference>
<dbReference type="AlphaFoldDB" id="A0A1D6MY01"/>
<gene>
    <name evidence="1" type="ORF">ZEAMMB73_Zm00001d041750</name>
</gene>
<evidence type="ECO:0000313" key="1">
    <source>
        <dbReference type="EMBL" id="ONM33602.1"/>
    </source>
</evidence>
<accession>A0A1D6MY01</accession>
<dbReference type="EMBL" id="CM007649">
    <property type="protein sequence ID" value="ONM33602.1"/>
    <property type="molecule type" value="Genomic_DNA"/>
</dbReference>
<protein>
    <submittedName>
        <fullName evidence="1">Glycine-rich RNA-binding protein 3 mitochondrial</fullName>
    </submittedName>
</protein>
<proteinExistence type="predicted"/>
<name>A0A1D6MY01_MAIZE</name>